<keyword evidence="4" id="KW-1185">Reference proteome</keyword>
<evidence type="ECO:0000313" key="3">
    <source>
        <dbReference type="EMBL" id="PRX57708.1"/>
    </source>
</evidence>
<organism evidence="3 4">
    <name type="scientific">Flagellimonas meridianipacifica</name>
    <dbReference type="NCBI Taxonomy" id="1080225"/>
    <lineage>
        <taxon>Bacteria</taxon>
        <taxon>Pseudomonadati</taxon>
        <taxon>Bacteroidota</taxon>
        <taxon>Flavobacteriia</taxon>
        <taxon>Flavobacteriales</taxon>
        <taxon>Flavobacteriaceae</taxon>
        <taxon>Flagellimonas</taxon>
    </lineage>
</organism>
<protein>
    <submittedName>
        <fullName evidence="3">Sporulation related protein</fullName>
    </submittedName>
</protein>
<dbReference type="InterPro" id="IPR007730">
    <property type="entry name" value="SPOR-like_dom"/>
</dbReference>
<feature type="chain" id="PRO_5015683846" evidence="1">
    <location>
        <begin position="20"/>
        <end position="124"/>
    </location>
</feature>
<dbReference type="Gene3D" id="3.30.70.1070">
    <property type="entry name" value="Sporulation related repeat"/>
    <property type="match status" value="1"/>
</dbReference>
<comment type="caution">
    <text evidence="3">The sequence shown here is derived from an EMBL/GenBank/DDBJ whole genome shotgun (WGS) entry which is preliminary data.</text>
</comment>
<gene>
    <name evidence="3" type="ORF">CLV81_1718</name>
</gene>
<dbReference type="SUPFAM" id="SSF110997">
    <property type="entry name" value="Sporulation related repeat"/>
    <property type="match status" value="1"/>
</dbReference>
<dbReference type="RefSeq" id="WP_106144584.1">
    <property type="nucleotide sequence ID" value="NZ_PVYX01000001.1"/>
</dbReference>
<name>A0A2T0MJE3_9FLAO</name>
<evidence type="ECO:0000313" key="4">
    <source>
        <dbReference type="Proteomes" id="UP000237640"/>
    </source>
</evidence>
<dbReference type="Proteomes" id="UP000237640">
    <property type="component" value="Unassembled WGS sequence"/>
</dbReference>
<keyword evidence="1" id="KW-0732">Signal</keyword>
<dbReference type="GO" id="GO:0042834">
    <property type="term" value="F:peptidoglycan binding"/>
    <property type="evidence" value="ECO:0007669"/>
    <property type="project" value="InterPro"/>
</dbReference>
<dbReference type="Pfam" id="PF05036">
    <property type="entry name" value="SPOR"/>
    <property type="match status" value="1"/>
</dbReference>
<reference evidence="3 4" key="1">
    <citation type="submission" date="2018-03" db="EMBL/GenBank/DDBJ databases">
        <title>Genomic Encyclopedia of Archaeal and Bacterial Type Strains, Phase II (KMG-II): from individual species to whole genera.</title>
        <authorList>
            <person name="Goeker M."/>
        </authorList>
    </citation>
    <scope>NUCLEOTIDE SEQUENCE [LARGE SCALE GENOMIC DNA]</scope>
    <source>
        <strain evidence="3 4">DSM 25027</strain>
    </source>
</reference>
<dbReference type="EMBL" id="PVYX01000001">
    <property type="protein sequence ID" value="PRX57708.1"/>
    <property type="molecule type" value="Genomic_DNA"/>
</dbReference>
<dbReference type="OrthoDB" id="2473397at2"/>
<dbReference type="InterPro" id="IPR036680">
    <property type="entry name" value="SPOR-like_sf"/>
</dbReference>
<dbReference type="PROSITE" id="PS51724">
    <property type="entry name" value="SPOR"/>
    <property type="match status" value="1"/>
</dbReference>
<dbReference type="AlphaFoldDB" id="A0A2T0MJE3"/>
<feature type="domain" description="SPOR" evidence="2">
    <location>
        <begin position="42"/>
        <end position="122"/>
    </location>
</feature>
<proteinExistence type="predicted"/>
<feature type="signal peptide" evidence="1">
    <location>
        <begin position="1"/>
        <end position="19"/>
    </location>
</feature>
<accession>A0A2T0MJE3</accession>
<evidence type="ECO:0000259" key="2">
    <source>
        <dbReference type="PROSITE" id="PS51724"/>
    </source>
</evidence>
<sequence length="124" mass="14498">MKSLVFLGIVTVFSASVCAQNGSITIEQDPKIDELLKMYANVNSKAEFYQIQVGFGSYQKAQNLKTQVEQDFPDWYSKIEFESPTYRVRLGKFRTQLEAERKYLEVRKKYPDAMLLKPEKKDRK</sequence>
<evidence type="ECO:0000256" key="1">
    <source>
        <dbReference type="SAM" id="SignalP"/>
    </source>
</evidence>